<keyword evidence="1" id="KW-1133">Transmembrane helix</keyword>
<keyword evidence="3" id="KW-1185">Reference proteome</keyword>
<keyword evidence="1" id="KW-0812">Transmembrane</keyword>
<gene>
    <name evidence="2" type="ORF">CTI12_AA621830</name>
</gene>
<feature type="transmembrane region" description="Helical" evidence="1">
    <location>
        <begin position="145"/>
        <end position="165"/>
    </location>
</feature>
<sequence length="166" mass="19108">MSSSSSYTSKYKERTHQEIIDATHCECRVLCPVKEQVAWTPTNPARRFKACPKREKHKNYGFYGFLDPELPSEYYKAKVFSLYLEKERYLAMLNGNGSKEVNEVSNAQMQQVKVDATFEVLKVQMQQMKEELTAIQSKVYVNDKFVMFLSLVVGVIVTVIAISIMN</sequence>
<protein>
    <recommendedName>
        <fullName evidence="4">Zinc finger GRF-type domain-containing protein</fullName>
    </recommendedName>
</protein>
<evidence type="ECO:0000313" key="2">
    <source>
        <dbReference type="EMBL" id="PWA34075.1"/>
    </source>
</evidence>
<organism evidence="2 3">
    <name type="scientific">Artemisia annua</name>
    <name type="common">Sweet wormwood</name>
    <dbReference type="NCBI Taxonomy" id="35608"/>
    <lineage>
        <taxon>Eukaryota</taxon>
        <taxon>Viridiplantae</taxon>
        <taxon>Streptophyta</taxon>
        <taxon>Embryophyta</taxon>
        <taxon>Tracheophyta</taxon>
        <taxon>Spermatophyta</taxon>
        <taxon>Magnoliopsida</taxon>
        <taxon>eudicotyledons</taxon>
        <taxon>Gunneridae</taxon>
        <taxon>Pentapetalae</taxon>
        <taxon>asterids</taxon>
        <taxon>campanulids</taxon>
        <taxon>Asterales</taxon>
        <taxon>Asteraceae</taxon>
        <taxon>Asteroideae</taxon>
        <taxon>Anthemideae</taxon>
        <taxon>Artemisiinae</taxon>
        <taxon>Artemisia</taxon>
    </lineage>
</organism>
<name>A0A2U1KBF5_ARTAN</name>
<dbReference type="EMBL" id="PKPP01023954">
    <property type="protein sequence ID" value="PWA34075.1"/>
    <property type="molecule type" value="Genomic_DNA"/>
</dbReference>
<evidence type="ECO:0000313" key="3">
    <source>
        <dbReference type="Proteomes" id="UP000245207"/>
    </source>
</evidence>
<comment type="caution">
    <text evidence="2">The sequence shown here is derived from an EMBL/GenBank/DDBJ whole genome shotgun (WGS) entry which is preliminary data.</text>
</comment>
<evidence type="ECO:0008006" key="4">
    <source>
        <dbReference type="Google" id="ProtNLM"/>
    </source>
</evidence>
<dbReference type="AlphaFoldDB" id="A0A2U1KBF5"/>
<accession>A0A2U1KBF5</accession>
<keyword evidence="1" id="KW-0472">Membrane</keyword>
<reference evidence="2 3" key="1">
    <citation type="journal article" date="2018" name="Mol. Plant">
        <title>The genome of Artemisia annua provides insight into the evolution of Asteraceae family and artemisinin biosynthesis.</title>
        <authorList>
            <person name="Shen Q."/>
            <person name="Zhang L."/>
            <person name="Liao Z."/>
            <person name="Wang S."/>
            <person name="Yan T."/>
            <person name="Shi P."/>
            <person name="Liu M."/>
            <person name="Fu X."/>
            <person name="Pan Q."/>
            <person name="Wang Y."/>
            <person name="Lv Z."/>
            <person name="Lu X."/>
            <person name="Zhang F."/>
            <person name="Jiang W."/>
            <person name="Ma Y."/>
            <person name="Chen M."/>
            <person name="Hao X."/>
            <person name="Li L."/>
            <person name="Tang Y."/>
            <person name="Lv G."/>
            <person name="Zhou Y."/>
            <person name="Sun X."/>
            <person name="Brodelius P.E."/>
            <person name="Rose J.K.C."/>
            <person name="Tang K."/>
        </authorList>
    </citation>
    <scope>NUCLEOTIDE SEQUENCE [LARGE SCALE GENOMIC DNA]</scope>
    <source>
        <strain evidence="3">cv. Huhao1</strain>
        <tissue evidence="2">Leaf</tissue>
    </source>
</reference>
<proteinExistence type="predicted"/>
<dbReference type="Proteomes" id="UP000245207">
    <property type="component" value="Unassembled WGS sequence"/>
</dbReference>
<evidence type="ECO:0000256" key="1">
    <source>
        <dbReference type="SAM" id="Phobius"/>
    </source>
</evidence>